<dbReference type="PANTHER" id="PTHR10229">
    <property type="entry name" value="GTP-BINDING PROTEIN HFLX"/>
    <property type="match status" value="1"/>
</dbReference>
<feature type="non-terminal residue" evidence="8">
    <location>
        <position position="106"/>
    </location>
</feature>
<keyword evidence="6" id="KW-0342">GTP-binding</keyword>
<dbReference type="GO" id="GO:0005525">
    <property type="term" value="F:GTP binding"/>
    <property type="evidence" value="ECO:0007669"/>
    <property type="project" value="UniProtKB-KW"/>
</dbReference>
<dbReference type="GO" id="GO:0046872">
    <property type="term" value="F:metal ion binding"/>
    <property type="evidence" value="ECO:0007669"/>
    <property type="project" value="UniProtKB-KW"/>
</dbReference>
<proteinExistence type="predicted"/>
<keyword evidence="3" id="KW-0479">Metal-binding</keyword>
<evidence type="ECO:0000313" key="8">
    <source>
        <dbReference type="EMBL" id="SVC10145.1"/>
    </source>
</evidence>
<organism evidence="8">
    <name type="scientific">marine metagenome</name>
    <dbReference type="NCBI Taxonomy" id="408172"/>
    <lineage>
        <taxon>unclassified sequences</taxon>
        <taxon>metagenomes</taxon>
        <taxon>ecological metagenomes</taxon>
    </lineage>
</organism>
<evidence type="ECO:0000256" key="6">
    <source>
        <dbReference type="ARBA" id="ARBA00023134"/>
    </source>
</evidence>
<accession>A0A382JEU6</accession>
<dbReference type="Gene3D" id="3.40.50.11060">
    <property type="entry name" value="GTPase HflX, N-terminal domain"/>
    <property type="match status" value="1"/>
</dbReference>
<dbReference type="InterPro" id="IPR025121">
    <property type="entry name" value="GTPase_HflX_N"/>
</dbReference>
<reference evidence="8" key="1">
    <citation type="submission" date="2018-05" db="EMBL/GenBank/DDBJ databases">
        <authorList>
            <person name="Lanie J.A."/>
            <person name="Ng W.-L."/>
            <person name="Kazmierczak K.M."/>
            <person name="Andrzejewski T.M."/>
            <person name="Davidsen T.M."/>
            <person name="Wayne K.J."/>
            <person name="Tettelin H."/>
            <person name="Glass J.I."/>
            <person name="Rusch D."/>
            <person name="Podicherti R."/>
            <person name="Tsui H.-C.T."/>
            <person name="Winkler M.E."/>
        </authorList>
    </citation>
    <scope>NUCLEOTIDE SEQUENCE</scope>
</reference>
<dbReference type="FunFam" id="3.40.50.11060:FF:000001">
    <property type="entry name" value="GTPase HflX"/>
    <property type="match status" value="1"/>
</dbReference>
<dbReference type="GO" id="GO:0005737">
    <property type="term" value="C:cytoplasm"/>
    <property type="evidence" value="ECO:0007669"/>
    <property type="project" value="UniProtKB-SubCell"/>
</dbReference>
<evidence type="ECO:0000256" key="5">
    <source>
        <dbReference type="ARBA" id="ARBA00022842"/>
    </source>
</evidence>
<dbReference type="AlphaFoldDB" id="A0A382JEU6"/>
<dbReference type="GO" id="GO:0043022">
    <property type="term" value="F:ribosome binding"/>
    <property type="evidence" value="ECO:0007669"/>
    <property type="project" value="TreeGrafter"/>
</dbReference>
<keyword evidence="5" id="KW-0460">Magnesium</keyword>
<dbReference type="EMBL" id="UINC01073619">
    <property type="protein sequence ID" value="SVC10145.1"/>
    <property type="molecule type" value="Genomic_DNA"/>
</dbReference>
<evidence type="ECO:0000256" key="2">
    <source>
        <dbReference type="ARBA" id="ARBA00022490"/>
    </source>
</evidence>
<dbReference type="InterPro" id="IPR042108">
    <property type="entry name" value="GTPase_HflX_N_sf"/>
</dbReference>
<evidence type="ECO:0000256" key="3">
    <source>
        <dbReference type="ARBA" id="ARBA00022723"/>
    </source>
</evidence>
<feature type="non-terminal residue" evidence="8">
    <location>
        <position position="1"/>
    </location>
</feature>
<dbReference type="InterPro" id="IPR016496">
    <property type="entry name" value="GTPase_HflX"/>
</dbReference>
<keyword evidence="2" id="KW-0963">Cytoplasm</keyword>
<feature type="domain" description="GTPase HflX N-terminal" evidence="7">
    <location>
        <begin position="14"/>
        <end position="101"/>
    </location>
</feature>
<keyword evidence="4" id="KW-0547">Nucleotide-binding</keyword>
<comment type="subcellular location">
    <subcellularLocation>
        <location evidence="1">Cytoplasm</location>
    </subcellularLocation>
</comment>
<dbReference type="PANTHER" id="PTHR10229:SF0">
    <property type="entry name" value="GTP-BINDING PROTEIN 6-RELATED"/>
    <property type="match status" value="1"/>
</dbReference>
<dbReference type="Pfam" id="PF13167">
    <property type="entry name" value="GTP-bdg_N"/>
    <property type="match status" value="1"/>
</dbReference>
<evidence type="ECO:0000256" key="4">
    <source>
        <dbReference type="ARBA" id="ARBA00022741"/>
    </source>
</evidence>
<name>A0A382JEU6_9ZZZZ</name>
<gene>
    <name evidence="8" type="ORF">METZ01_LOCUS262999</name>
</gene>
<sequence length="106" mass="11860">VRTRNKREIWGLKDSLSELSDLAEGAGAEVVSTITQTIKKHSITYVGKGKLDQLREAVSVHKIDTIICDDELDPNQQLQLERSLETVKIIDRTALILDIFASRAQT</sequence>
<evidence type="ECO:0000259" key="7">
    <source>
        <dbReference type="Pfam" id="PF13167"/>
    </source>
</evidence>
<evidence type="ECO:0000256" key="1">
    <source>
        <dbReference type="ARBA" id="ARBA00004496"/>
    </source>
</evidence>
<protein>
    <recommendedName>
        <fullName evidence="7">GTPase HflX N-terminal domain-containing protein</fullName>
    </recommendedName>
</protein>